<comment type="subcellular location">
    <subcellularLocation>
        <location evidence="1">Endomembrane system</location>
        <topology evidence="1">Multi-pass membrane protein</topology>
    </subcellularLocation>
</comment>
<dbReference type="Proteomes" id="UP001153148">
    <property type="component" value="Unassembled WGS sequence"/>
</dbReference>
<evidence type="ECO:0000313" key="6">
    <source>
        <dbReference type="Proteomes" id="UP001153148"/>
    </source>
</evidence>
<proteinExistence type="predicted"/>
<evidence type="ECO:0000256" key="4">
    <source>
        <dbReference type="ARBA" id="ARBA00022840"/>
    </source>
</evidence>
<reference evidence="5" key="1">
    <citation type="submission" date="2021-03" db="EMBL/GenBank/DDBJ databases">
        <authorList>
            <person name="Tran Van P."/>
        </authorList>
    </citation>
    <scope>NUCLEOTIDE SEQUENCE</scope>
</reference>
<gene>
    <name evidence="5" type="ORF">TPAB3V08_LOCUS12056</name>
</gene>
<protein>
    <submittedName>
        <fullName evidence="5">Uncharacterized protein</fullName>
    </submittedName>
</protein>
<dbReference type="Gene3D" id="3.40.50.300">
    <property type="entry name" value="P-loop containing nucleotide triphosphate hydrolases"/>
    <property type="match status" value="1"/>
</dbReference>
<keyword evidence="4" id="KW-0067">ATP-binding</keyword>
<evidence type="ECO:0000256" key="1">
    <source>
        <dbReference type="ARBA" id="ARBA00004127"/>
    </source>
</evidence>
<accession>A0ABN7PI21</accession>
<dbReference type="PANTHER" id="PTHR24223:SF443">
    <property type="entry name" value="MULTIDRUG-RESISTANCE LIKE PROTEIN 1, ISOFORM I"/>
    <property type="match status" value="1"/>
</dbReference>
<organism evidence="5 6">
    <name type="scientific">Timema podura</name>
    <name type="common">Walking stick</name>
    <dbReference type="NCBI Taxonomy" id="61482"/>
    <lineage>
        <taxon>Eukaryota</taxon>
        <taxon>Metazoa</taxon>
        <taxon>Ecdysozoa</taxon>
        <taxon>Arthropoda</taxon>
        <taxon>Hexapoda</taxon>
        <taxon>Insecta</taxon>
        <taxon>Pterygota</taxon>
        <taxon>Neoptera</taxon>
        <taxon>Polyneoptera</taxon>
        <taxon>Phasmatodea</taxon>
        <taxon>Timematodea</taxon>
        <taxon>Timematoidea</taxon>
        <taxon>Timematidae</taxon>
        <taxon>Timema</taxon>
    </lineage>
</organism>
<dbReference type="InterPro" id="IPR050173">
    <property type="entry name" value="ABC_transporter_C-like"/>
</dbReference>
<evidence type="ECO:0000313" key="5">
    <source>
        <dbReference type="EMBL" id="CAG2065112.1"/>
    </source>
</evidence>
<name>A0ABN7PI21_TIMPD</name>
<dbReference type="InterPro" id="IPR027417">
    <property type="entry name" value="P-loop_NTPase"/>
</dbReference>
<feature type="non-terminal residue" evidence="5">
    <location>
        <position position="80"/>
    </location>
</feature>
<dbReference type="SUPFAM" id="SSF52540">
    <property type="entry name" value="P-loop containing nucleoside triphosphate hydrolases"/>
    <property type="match status" value="1"/>
</dbReference>
<feature type="non-terminal residue" evidence="5">
    <location>
        <position position="1"/>
    </location>
</feature>
<dbReference type="PANTHER" id="PTHR24223">
    <property type="entry name" value="ATP-BINDING CASSETTE SUB-FAMILY C"/>
    <property type="match status" value="1"/>
</dbReference>
<keyword evidence="2" id="KW-0677">Repeat</keyword>
<keyword evidence="3" id="KW-0547">Nucleotide-binding</keyword>
<comment type="caution">
    <text evidence="5">The sequence shown here is derived from an EMBL/GenBank/DDBJ whole genome shotgun (WGS) entry which is preliminary data.</text>
</comment>
<keyword evidence="6" id="KW-1185">Reference proteome</keyword>
<evidence type="ECO:0000256" key="2">
    <source>
        <dbReference type="ARBA" id="ARBA00022737"/>
    </source>
</evidence>
<evidence type="ECO:0000256" key="3">
    <source>
        <dbReference type="ARBA" id="ARBA00022741"/>
    </source>
</evidence>
<dbReference type="EMBL" id="CAJPIN010039863">
    <property type="protein sequence ID" value="CAG2065112.1"/>
    <property type="molecule type" value="Genomic_DNA"/>
</dbReference>
<sequence>KTIRSEFEACTVLTIAHRLNTILDSNRVIVLDKGHVIECDPPNKLLKDETSLFYGMVKDAGADRIVSVNSSEEEGKCYQQ</sequence>